<dbReference type="OrthoDB" id="5848489at2759"/>
<accession>A0A2A6D1U8</accession>
<organism evidence="1 2">
    <name type="scientific">Pristionchus pacificus</name>
    <name type="common">Parasitic nematode worm</name>
    <dbReference type="NCBI Taxonomy" id="54126"/>
    <lineage>
        <taxon>Eukaryota</taxon>
        <taxon>Metazoa</taxon>
        <taxon>Ecdysozoa</taxon>
        <taxon>Nematoda</taxon>
        <taxon>Chromadorea</taxon>
        <taxon>Rhabditida</taxon>
        <taxon>Rhabditina</taxon>
        <taxon>Diplogasteromorpha</taxon>
        <taxon>Diplogasteroidea</taxon>
        <taxon>Neodiplogasteridae</taxon>
        <taxon>Pristionchus</taxon>
    </lineage>
</organism>
<accession>A0A8R1YDK0</accession>
<gene>
    <name evidence="1" type="primary">WBGene00110205</name>
</gene>
<name>A0A2A6D1U8_PRIPA</name>
<keyword evidence="2" id="KW-1185">Reference proteome</keyword>
<reference evidence="2" key="1">
    <citation type="journal article" date="2008" name="Nat. Genet.">
        <title>The Pristionchus pacificus genome provides a unique perspective on nematode lifestyle and parasitism.</title>
        <authorList>
            <person name="Dieterich C."/>
            <person name="Clifton S.W."/>
            <person name="Schuster L.N."/>
            <person name="Chinwalla A."/>
            <person name="Delehaunty K."/>
            <person name="Dinkelacker I."/>
            <person name="Fulton L."/>
            <person name="Fulton R."/>
            <person name="Godfrey J."/>
            <person name="Minx P."/>
            <person name="Mitreva M."/>
            <person name="Roeseler W."/>
            <person name="Tian H."/>
            <person name="Witte H."/>
            <person name="Yang S.P."/>
            <person name="Wilson R.K."/>
            <person name="Sommer R.J."/>
        </authorList>
    </citation>
    <scope>NUCLEOTIDE SEQUENCE [LARGE SCALE GENOMIC DNA]</scope>
    <source>
        <strain evidence="2">PS312</strain>
    </source>
</reference>
<sequence length="83" mass="9304">MMRHFAILAALCLVFAMANKNVATQPEGVVVSDQEILARAQAQLLGAMALLETLDNKQELTEGEPITAEKRRNKFEFIRFGRK</sequence>
<evidence type="ECO:0000313" key="2">
    <source>
        <dbReference type="Proteomes" id="UP000005239"/>
    </source>
</evidence>
<protein>
    <submittedName>
        <fullName evidence="1">Flp-12</fullName>
    </submittedName>
</protein>
<proteinExistence type="predicted"/>
<evidence type="ECO:0000313" key="1">
    <source>
        <dbReference type="EnsemblMetazoa" id="PPA20651.1"/>
    </source>
</evidence>
<reference evidence="1" key="2">
    <citation type="submission" date="2022-06" db="UniProtKB">
        <authorList>
            <consortium name="EnsemblMetazoa"/>
        </authorList>
    </citation>
    <scope>IDENTIFICATION</scope>
    <source>
        <strain evidence="1">PS312</strain>
    </source>
</reference>
<dbReference type="AlphaFoldDB" id="A0A2A6D1U8"/>
<dbReference type="EnsemblMetazoa" id="PPA20651.1">
    <property type="protein sequence ID" value="PPA20651.1"/>
    <property type="gene ID" value="WBGene00110205"/>
</dbReference>
<dbReference type="Proteomes" id="UP000005239">
    <property type="component" value="Unassembled WGS sequence"/>
</dbReference>